<keyword evidence="4" id="KW-0745">Spermidine biosynthesis</keyword>
<evidence type="ECO:0000256" key="6">
    <source>
        <dbReference type="ARBA" id="ARBA00023145"/>
    </source>
</evidence>
<evidence type="ECO:0000256" key="1">
    <source>
        <dbReference type="ARBA" id="ARBA00001928"/>
    </source>
</evidence>
<dbReference type="InterPro" id="IPR016067">
    <property type="entry name" value="S-AdoMet_deCO2ase_core"/>
</dbReference>
<organism evidence="10 11">
    <name type="scientific">Fibrella forsythiae</name>
    <dbReference type="NCBI Taxonomy" id="2817061"/>
    <lineage>
        <taxon>Bacteria</taxon>
        <taxon>Pseudomonadati</taxon>
        <taxon>Bacteroidota</taxon>
        <taxon>Cytophagia</taxon>
        <taxon>Cytophagales</taxon>
        <taxon>Spirosomataceae</taxon>
        <taxon>Fibrella</taxon>
    </lineage>
</organism>
<keyword evidence="5" id="KW-0620">Polyamine biosynthesis</keyword>
<keyword evidence="8" id="KW-0704">Schiff base</keyword>
<evidence type="ECO:0000256" key="3">
    <source>
        <dbReference type="ARBA" id="ARBA00022813"/>
    </source>
</evidence>
<dbReference type="PANTHER" id="PTHR33866">
    <property type="entry name" value="S-ADENOSYLMETHIONINE DECARBOXYLASE PROENZYME"/>
    <property type="match status" value="1"/>
</dbReference>
<sequence>MNTYQPGLHILATFEAPVTRLTDVAACRAVFDRLIDELGLSKVGEVYHSFGNGGFTAVVCLTESHVSIHTWPEFGRATFDVFLSNYLRDNSEKVRTFYAETLLAFAGTELTLDTVSR</sequence>
<evidence type="ECO:0000256" key="8">
    <source>
        <dbReference type="ARBA" id="ARBA00023270"/>
    </source>
</evidence>
<dbReference type="Gene3D" id="3.60.90.10">
    <property type="entry name" value="S-adenosylmethionine decarboxylase"/>
    <property type="match status" value="1"/>
</dbReference>
<proteinExistence type="predicted"/>
<accession>A0ABS3JHK8</accession>
<evidence type="ECO:0000256" key="5">
    <source>
        <dbReference type="ARBA" id="ARBA00023115"/>
    </source>
</evidence>
<evidence type="ECO:0000313" key="10">
    <source>
        <dbReference type="EMBL" id="MBO0949482.1"/>
    </source>
</evidence>
<keyword evidence="6" id="KW-0865">Zymogen</keyword>
<keyword evidence="3" id="KW-0068">Autocatalytic cleavage</keyword>
<dbReference type="PANTHER" id="PTHR33866:SF2">
    <property type="entry name" value="S-ADENOSYLMETHIONINE DECARBOXYLASE PROENZYME"/>
    <property type="match status" value="1"/>
</dbReference>
<name>A0ABS3JHK8_9BACT</name>
<evidence type="ECO:0000256" key="9">
    <source>
        <dbReference type="ARBA" id="ARBA00023317"/>
    </source>
</evidence>
<dbReference type="Pfam" id="PF02675">
    <property type="entry name" value="AdoMet_dc"/>
    <property type="match status" value="1"/>
</dbReference>
<comment type="caution">
    <text evidence="10">The sequence shown here is derived from an EMBL/GenBank/DDBJ whole genome shotgun (WGS) entry which is preliminary data.</text>
</comment>
<keyword evidence="7" id="KW-0456">Lyase</keyword>
<evidence type="ECO:0000256" key="2">
    <source>
        <dbReference type="ARBA" id="ARBA00022793"/>
    </source>
</evidence>
<evidence type="ECO:0000313" key="11">
    <source>
        <dbReference type="Proteomes" id="UP000664628"/>
    </source>
</evidence>
<keyword evidence="2" id="KW-0210">Decarboxylase</keyword>
<dbReference type="SUPFAM" id="SSF56276">
    <property type="entry name" value="S-adenosylmethionine decarboxylase"/>
    <property type="match status" value="1"/>
</dbReference>
<keyword evidence="9" id="KW-0670">Pyruvate</keyword>
<dbReference type="RefSeq" id="WP_207329439.1">
    <property type="nucleotide sequence ID" value="NZ_JAFMYW010000003.1"/>
</dbReference>
<protein>
    <submittedName>
        <fullName evidence="10">S-adenosylmethionine decarboxylase</fullName>
    </submittedName>
</protein>
<gene>
    <name evidence="10" type="ORF">J2I46_12880</name>
</gene>
<evidence type="ECO:0000256" key="7">
    <source>
        <dbReference type="ARBA" id="ARBA00023239"/>
    </source>
</evidence>
<dbReference type="InterPro" id="IPR003826">
    <property type="entry name" value="AdoMetDC_fam_prok"/>
</dbReference>
<keyword evidence="11" id="KW-1185">Reference proteome</keyword>
<reference evidence="10 11" key="1">
    <citation type="submission" date="2021-03" db="EMBL/GenBank/DDBJ databases">
        <title>Fibrella sp. HMF5405 genome sequencing and assembly.</title>
        <authorList>
            <person name="Kang H."/>
            <person name="Kim H."/>
            <person name="Bae S."/>
            <person name="Joh K."/>
        </authorList>
    </citation>
    <scope>NUCLEOTIDE SEQUENCE [LARGE SCALE GENOMIC DNA]</scope>
    <source>
        <strain evidence="10 11">HMF5405</strain>
    </source>
</reference>
<dbReference type="Proteomes" id="UP000664628">
    <property type="component" value="Unassembled WGS sequence"/>
</dbReference>
<evidence type="ECO:0000256" key="4">
    <source>
        <dbReference type="ARBA" id="ARBA00023066"/>
    </source>
</evidence>
<comment type="cofactor">
    <cofactor evidence="1">
        <name>pyruvate</name>
        <dbReference type="ChEBI" id="CHEBI:15361"/>
    </cofactor>
</comment>
<dbReference type="EMBL" id="JAFMYW010000003">
    <property type="protein sequence ID" value="MBO0949482.1"/>
    <property type="molecule type" value="Genomic_DNA"/>
</dbReference>